<dbReference type="EMBL" id="RJUL01000008">
    <property type="protein sequence ID" value="ROQ23283.1"/>
    <property type="molecule type" value="Genomic_DNA"/>
</dbReference>
<comment type="function">
    <text evidence="10">Catalyzes the hydrolysis of the amide bond of N(2)-acetylated L-amino acids. Cleaves the acetyl group from N-acetyl-L-ornithine to form L-ornithine, an intermediate in L-arginine biosynthesis pathway, and a branchpoint in the synthesis of polyamines.</text>
</comment>
<proteinExistence type="inferred from homology"/>
<comment type="catalytic activity">
    <reaction evidence="10">
        <text>N(2)-acetyl-L-ornithine + H2O = L-ornithine + acetate</text>
        <dbReference type="Rhea" id="RHEA:15941"/>
        <dbReference type="ChEBI" id="CHEBI:15377"/>
        <dbReference type="ChEBI" id="CHEBI:30089"/>
        <dbReference type="ChEBI" id="CHEBI:46911"/>
        <dbReference type="ChEBI" id="CHEBI:57805"/>
        <dbReference type="EC" id="3.5.1.16"/>
    </reaction>
</comment>
<comment type="caution">
    <text evidence="12">The sequence shown here is derived from an EMBL/GenBank/DDBJ whole genome shotgun (WGS) entry which is preliminary data.</text>
</comment>
<dbReference type="NCBIfam" id="TIGR01892">
    <property type="entry name" value="AcOrn-deacetyl"/>
    <property type="match status" value="1"/>
</dbReference>
<comment type="subunit">
    <text evidence="10">Homodimer.</text>
</comment>
<dbReference type="Pfam" id="PF07687">
    <property type="entry name" value="M20_dimer"/>
    <property type="match status" value="1"/>
</dbReference>
<evidence type="ECO:0000256" key="1">
    <source>
        <dbReference type="ARBA" id="ARBA00004496"/>
    </source>
</evidence>
<evidence type="ECO:0000256" key="2">
    <source>
        <dbReference type="ARBA" id="ARBA00005691"/>
    </source>
</evidence>
<reference evidence="12 13" key="1">
    <citation type="submission" date="2018-11" db="EMBL/GenBank/DDBJ databases">
        <title>Genomic Encyclopedia of Type Strains, Phase IV (KMG-IV): sequencing the most valuable type-strain genomes for metagenomic binning, comparative biology and taxonomic classification.</title>
        <authorList>
            <person name="Goeker M."/>
        </authorList>
    </citation>
    <scope>NUCLEOTIDE SEQUENCE [LARGE SCALE GENOMIC DNA]</scope>
    <source>
        <strain evidence="12 13">DSM 21945</strain>
    </source>
</reference>
<dbReference type="OrthoDB" id="3665926at2"/>
<evidence type="ECO:0000256" key="3">
    <source>
        <dbReference type="ARBA" id="ARBA00022490"/>
    </source>
</evidence>
<gene>
    <name evidence="10" type="primary">argE</name>
    <name evidence="12" type="ORF">EDC28_10821</name>
</gene>
<keyword evidence="13" id="KW-1185">Reference proteome</keyword>
<keyword evidence="9 10" id="KW-0170">Cobalt</keyword>
<dbReference type="Pfam" id="PF01546">
    <property type="entry name" value="Peptidase_M20"/>
    <property type="match status" value="1"/>
</dbReference>
<dbReference type="STRING" id="584787.GCA_001247655_03737"/>
<organism evidence="12 13">
    <name type="scientific">Gallaecimonas pentaromativorans</name>
    <dbReference type="NCBI Taxonomy" id="584787"/>
    <lineage>
        <taxon>Bacteria</taxon>
        <taxon>Pseudomonadati</taxon>
        <taxon>Pseudomonadota</taxon>
        <taxon>Gammaproteobacteria</taxon>
        <taxon>Enterobacterales</taxon>
        <taxon>Gallaecimonadaceae</taxon>
        <taxon>Gallaecimonas</taxon>
    </lineage>
</organism>
<feature type="binding site" evidence="10">
    <location>
        <position position="109"/>
    </location>
    <ligand>
        <name>Zn(2+)</name>
        <dbReference type="ChEBI" id="CHEBI:29105"/>
        <label>1</label>
    </ligand>
</feature>
<evidence type="ECO:0000256" key="7">
    <source>
        <dbReference type="ARBA" id="ARBA00022801"/>
    </source>
</evidence>
<dbReference type="PROSITE" id="PS00759">
    <property type="entry name" value="ARGE_DAPE_CPG2_2"/>
    <property type="match status" value="1"/>
</dbReference>
<evidence type="ECO:0000256" key="9">
    <source>
        <dbReference type="ARBA" id="ARBA00023285"/>
    </source>
</evidence>
<protein>
    <recommendedName>
        <fullName evidence="10">Acetylornithine deacetylase</fullName>
        <shortName evidence="10">AO</shortName>
        <shortName evidence="10">Acetylornithinase</shortName>
        <ecNumber evidence="10">3.5.1.16</ecNumber>
    </recommendedName>
    <alternativeName>
        <fullName evidence="10">N-acetylornithinase</fullName>
        <shortName evidence="10">NAO</shortName>
    </alternativeName>
</protein>
<keyword evidence="5 10" id="KW-0028">Amino-acid biosynthesis</keyword>
<feature type="binding site" evidence="10">
    <location>
        <position position="142"/>
    </location>
    <ligand>
        <name>Zn(2+)</name>
        <dbReference type="ChEBI" id="CHEBI:29105"/>
        <label>2</label>
    </ligand>
</feature>
<feature type="binding site" evidence="10">
    <location>
        <position position="166"/>
    </location>
    <ligand>
        <name>Zn(2+)</name>
        <dbReference type="ChEBI" id="CHEBI:29105"/>
        <label>1</label>
    </ligand>
</feature>
<dbReference type="PANTHER" id="PTHR43808">
    <property type="entry name" value="ACETYLORNITHINE DEACETYLASE"/>
    <property type="match status" value="1"/>
</dbReference>
<keyword evidence="4 10" id="KW-0055">Arginine biosynthesis</keyword>
<keyword evidence="7 10" id="KW-0378">Hydrolase</keyword>
<dbReference type="InterPro" id="IPR050072">
    <property type="entry name" value="Peptidase_M20A"/>
</dbReference>
<dbReference type="InterPro" id="IPR036264">
    <property type="entry name" value="Bact_exopeptidase_dim_dom"/>
</dbReference>
<dbReference type="GO" id="GO:0005737">
    <property type="term" value="C:cytoplasm"/>
    <property type="evidence" value="ECO:0007669"/>
    <property type="project" value="UniProtKB-SubCell"/>
</dbReference>
<comment type="cofactor">
    <cofactor evidence="10">
        <name>Zn(2+)</name>
        <dbReference type="ChEBI" id="CHEBI:29105"/>
    </cofactor>
    <cofactor evidence="10">
        <name>Co(2+)</name>
        <dbReference type="ChEBI" id="CHEBI:48828"/>
    </cofactor>
    <text evidence="10">Binds 2 Zn(2+) or Co(2+) ions per subunit.</text>
</comment>
<dbReference type="PROSITE" id="PS00758">
    <property type="entry name" value="ARGE_DAPE_CPG2_1"/>
    <property type="match status" value="1"/>
</dbReference>
<dbReference type="Gene3D" id="3.30.70.360">
    <property type="match status" value="1"/>
</dbReference>
<dbReference type="PANTHER" id="PTHR43808:SF1">
    <property type="entry name" value="ACETYLORNITHINE DEACETYLASE"/>
    <property type="match status" value="1"/>
</dbReference>
<feature type="active site" evidence="10">
    <location>
        <position position="79"/>
    </location>
</feature>
<dbReference type="EC" id="3.5.1.16" evidence="10"/>
<comment type="similarity">
    <text evidence="2 10">Belongs to the peptidase M20A family. ArgE subfamily.</text>
</comment>
<dbReference type="InterPro" id="IPR001261">
    <property type="entry name" value="ArgE/DapE_CS"/>
</dbReference>
<dbReference type="GO" id="GO:0008270">
    <property type="term" value="F:zinc ion binding"/>
    <property type="evidence" value="ECO:0007669"/>
    <property type="project" value="UniProtKB-UniRule"/>
</dbReference>
<evidence type="ECO:0000256" key="10">
    <source>
        <dbReference type="HAMAP-Rule" id="MF_01108"/>
    </source>
</evidence>
<dbReference type="FunFam" id="3.30.70.360:FF:000003">
    <property type="entry name" value="Acetylornithine deacetylase"/>
    <property type="match status" value="1"/>
</dbReference>
<dbReference type="HAMAP" id="MF_01108">
    <property type="entry name" value="ArgE"/>
    <property type="match status" value="1"/>
</dbReference>
<dbReference type="SUPFAM" id="SSF55031">
    <property type="entry name" value="Bacterial exopeptidase dimerisation domain"/>
    <property type="match status" value="1"/>
</dbReference>
<evidence type="ECO:0000313" key="13">
    <source>
        <dbReference type="Proteomes" id="UP000268033"/>
    </source>
</evidence>
<name>A0A3N1P499_9GAMM</name>
<feature type="binding site" evidence="10">
    <location>
        <position position="352"/>
    </location>
    <ligand>
        <name>Zn(2+)</name>
        <dbReference type="ChEBI" id="CHEBI:29105"/>
        <label>2</label>
    </ligand>
</feature>
<keyword evidence="8 10" id="KW-0862">Zinc</keyword>
<dbReference type="SUPFAM" id="SSF53187">
    <property type="entry name" value="Zn-dependent exopeptidases"/>
    <property type="match status" value="1"/>
</dbReference>
<evidence type="ECO:0000256" key="5">
    <source>
        <dbReference type="ARBA" id="ARBA00022605"/>
    </source>
</evidence>
<comment type="cofactor">
    <cofactor evidence="10">
        <name>glutathione</name>
        <dbReference type="ChEBI" id="CHEBI:57925"/>
    </cofactor>
</comment>
<evidence type="ECO:0000256" key="4">
    <source>
        <dbReference type="ARBA" id="ARBA00022571"/>
    </source>
</evidence>
<dbReference type="RefSeq" id="WP_050659199.1">
    <property type="nucleotide sequence ID" value="NZ_JBLXAC010000020.1"/>
</dbReference>
<dbReference type="InterPro" id="IPR011650">
    <property type="entry name" value="Peptidase_M20_dimer"/>
</dbReference>
<dbReference type="CDD" id="cd03894">
    <property type="entry name" value="M20_ArgE"/>
    <property type="match status" value="1"/>
</dbReference>
<feature type="binding site" evidence="10">
    <location>
        <position position="77"/>
    </location>
    <ligand>
        <name>Zn(2+)</name>
        <dbReference type="ChEBI" id="CHEBI:29105"/>
        <label>1</label>
    </ligand>
</feature>
<keyword evidence="6 10" id="KW-0479">Metal-binding</keyword>
<keyword evidence="3 10" id="KW-0963">Cytoplasm</keyword>
<feature type="binding site" evidence="10">
    <location>
        <position position="109"/>
    </location>
    <ligand>
        <name>Zn(2+)</name>
        <dbReference type="ChEBI" id="CHEBI:29105"/>
        <label>2</label>
    </ligand>
</feature>
<feature type="active site" evidence="10">
    <location>
        <position position="141"/>
    </location>
</feature>
<accession>A0A3N1P499</accession>
<dbReference type="AlphaFoldDB" id="A0A3N1P499"/>
<evidence type="ECO:0000256" key="8">
    <source>
        <dbReference type="ARBA" id="ARBA00022833"/>
    </source>
</evidence>
<dbReference type="Gene3D" id="3.40.630.10">
    <property type="entry name" value="Zn peptidases"/>
    <property type="match status" value="1"/>
</dbReference>
<dbReference type="GO" id="GO:0006526">
    <property type="term" value="P:L-arginine biosynthetic process"/>
    <property type="evidence" value="ECO:0007669"/>
    <property type="project" value="UniProtKB-UniRule"/>
</dbReference>
<dbReference type="NCBIfam" id="NF003474">
    <property type="entry name" value="PRK05111.1"/>
    <property type="match status" value="1"/>
</dbReference>
<comment type="subcellular location">
    <subcellularLocation>
        <location evidence="1 10">Cytoplasm</location>
    </subcellularLocation>
</comment>
<sequence>MQKLPSLAQMFNRLLTLPSVSATDPALDTGNKAVIEQLAQWCETLGFKVTLQPVGHNKLNLWAELGSGPGGLLLAGHADTVPFDEGRWNKNPLAMTEADGKWFGLGATDMKGFFALVLAALEGMDLSQLKAPLRIAATADEETSMEGARRLAEAAPFSPALTLVGEPTELKPIGRHKGHISAGIRITGKSGHSSDPGAGLNAMELMHGVLGDLIVLKQELAERYCDHHFAVPYPTLNLGHIHGGDNANRICGCCELHIDMRPLPGMSIPELEGLLKEKLSNVEKAHPGALQWQHLHEPCPAFVSPDGPWKDEVSRLLGQPVETANYATEAPFFASLGSEVLVLGPGSIRQAHQPDEFMAMDQIGPAMELVQGMVKRLCLT</sequence>
<evidence type="ECO:0000259" key="11">
    <source>
        <dbReference type="Pfam" id="PF07687"/>
    </source>
</evidence>
<feature type="domain" description="Peptidase M20 dimerisation" evidence="11">
    <location>
        <begin position="176"/>
        <end position="284"/>
    </location>
</feature>
<evidence type="ECO:0000313" key="12">
    <source>
        <dbReference type="EMBL" id="ROQ23283.1"/>
    </source>
</evidence>
<dbReference type="Proteomes" id="UP000268033">
    <property type="component" value="Unassembled WGS sequence"/>
</dbReference>
<evidence type="ECO:0000256" key="6">
    <source>
        <dbReference type="ARBA" id="ARBA00022723"/>
    </source>
</evidence>
<dbReference type="GO" id="GO:0008777">
    <property type="term" value="F:acetylornithine deacetylase activity"/>
    <property type="evidence" value="ECO:0007669"/>
    <property type="project" value="UniProtKB-UniRule"/>
</dbReference>
<dbReference type="InterPro" id="IPR002933">
    <property type="entry name" value="Peptidase_M20"/>
</dbReference>
<dbReference type="InterPro" id="IPR010169">
    <property type="entry name" value="AcOrn-deacetyl"/>
</dbReference>
<comment type="pathway">
    <text evidence="10">Amino-acid biosynthesis; L-arginine biosynthesis; L-ornithine from N(2)-acetyl-L-ornithine (linear): step 1/1.</text>
</comment>